<evidence type="ECO:0000256" key="4">
    <source>
        <dbReference type="ARBA" id="ARBA00023033"/>
    </source>
</evidence>
<evidence type="ECO:0008006" key="7">
    <source>
        <dbReference type="Google" id="ProtNLM"/>
    </source>
</evidence>
<evidence type="ECO:0000256" key="1">
    <source>
        <dbReference type="ARBA" id="ARBA00022630"/>
    </source>
</evidence>
<evidence type="ECO:0000256" key="3">
    <source>
        <dbReference type="ARBA" id="ARBA00023002"/>
    </source>
</evidence>
<keyword evidence="4" id="KW-0503">Monooxygenase</keyword>
<dbReference type="Proteomes" id="UP000638263">
    <property type="component" value="Unassembled WGS sequence"/>
</dbReference>
<keyword evidence="2" id="KW-0288">FMN</keyword>
<dbReference type="GO" id="GO:0004497">
    <property type="term" value="F:monooxygenase activity"/>
    <property type="evidence" value="ECO:0007669"/>
    <property type="project" value="UniProtKB-KW"/>
</dbReference>
<dbReference type="InterPro" id="IPR051260">
    <property type="entry name" value="Diverse_substr_monoxygenases"/>
</dbReference>
<dbReference type="InterPro" id="IPR036661">
    <property type="entry name" value="Luciferase-like_sf"/>
</dbReference>
<dbReference type="AlphaFoldDB" id="A0A917RQS5"/>
<comment type="caution">
    <text evidence="5">The sequence shown here is derived from an EMBL/GenBank/DDBJ whole genome shotgun (WGS) entry which is preliminary data.</text>
</comment>
<name>A0A917RQS5_9NOCA</name>
<dbReference type="EMBL" id="BMMH01000007">
    <property type="protein sequence ID" value="GGL19503.1"/>
    <property type="molecule type" value="Genomic_DNA"/>
</dbReference>
<evidence type="ECO:0000313" key="6">
    <source>
        <dbReference type="Proteomes" id="UP000638263"/>
    </source>
</evidence>
<gene>
    <name evidence="5" type="ORF">GCM10011588_37680</name>
</gene>
<accession>A0A917RQS5</accession>
<evidence type="ECO:0000256" key="2">
    <source>
        <dbReference type="ARBA" id="ARBA00022643"/>
    </source>
</evidence>
<keyword evidence="3" id="KW-0560">Oxidoreductase</keyword>
<protein>
    <recommendedName>
        <fullName evidence="7">LLM class flavin-dependent oxidoreductase</fullName>
    </recommendedName>
</protein>
<keyword evidence="1" id="KW-0285">Flavoprotein</keyword>
<reference evidence="5" key="2">
    <citation type="submission" date="2020-09" db="EMBL/GenBank/DDBJ databases">
        <authorList>
            <person name="Sun Q."/>
            <person name="Zhou Y."/>
        </authorList>
    </citation>
    <scope>NUCLEOTIDE SEQUENCE</scope>
    <source>
        <strain evidence="5">CGMCC 4.3508</strain>
    </source>
</reference>
<sequence>MTSPHSDAHTPTIATALTTAEATAVLGDPGLRAAWSRHRAAFTVIGIDRLVGAAAGLTPAAGDLDPSVLATALATHGGPAVVFAAAAHIDLPYNLARRALSLDHLTGGRSGVLLGSRDSRGRTENAWSGAGLGADAELGAETTADTARAVVELWQSWPLDSIVGDKDSGILVRSDRIRRVDHRGATRTAGPLSIPTSLQGTPVLGRYGTDPRARFRGPGDFAVLGGLPDRAAVATATEIPGRALAEASIQNLDEAAGLLTAGAHGLLLRTTAGGTPAETAASLLHTDLAVRFPEAVPPGRTTLRDSLALSPPADLLSAAPAAFTTPSANVYR</sequence>
<dbReference type="SUPFAM" id="SSF51679">
    <property type="entry name" value="Bacterial luciferase-like"/>
    <property type="match status" value="1"/>
</dbReference>
<keyword evidence="6" id="KW-1185">Reference proteome</keyword>
<dbReference type="PANTHER" id="PTHR30011:SF16">
    <property type="entry name" value="C2H2 FINGER DOMAIN TRANSCRIPTION FACTOR (EUROFUNG)-RELATED"/>
    <property type="match status" value="1"/>
</dbReference>
<dbReference type="Gene3D" id="3.20.20.30">
    <property type="entry name" value="Luciferase-like domain"/>
    <property type="match status" value="1"/>
</dbReference>
<organism evidence="5 6">
    <name type="scientific">Nocardia jinanensis</name>
    <dbReference type="NCBI Taxonomy" id="382504"/>
    <lineage>
        <taxon>Bacteria</taxon>
        <taxon>Bacillati</taxon>
        <taxon>Actinomycetota</taxon>
        <taxon>Actinomycetes</taxon>
        <taxon>Mycobacteriales</taxon>
        <taxon>Nocardiaceae</taxon>
        <taxon>Nocardia</taxon>
    </lineage>
</organism>
<dbReference type="PANTHER" id="PTHR30011">
    <property type="entry name" value="ALKANESULFONATE MONOOXYGENASE-RELATED"/>
    <property type="match status" value="1"/>
</dbReference>
<dbReference type="RefSeq" id="WP_058853620.1">
    <property type="nucleotide sequence ID" value="NZ_BMMH01000007.1"/>
</dbReference>
<evidence type="ECO:0000313" key="5">
    <source>
        <dbReference type="EMBL" id="GGL19503.1"/>
    </source>
</evidence>
<reference evidence="5" key="1">
    <citation type="journal article" date="2014" name="Int. J. Syst. Evol. Microbiol.">
        <title>Complete genome sequence of Corynebacterium casei LMG S-19264T (=DSM 44701T), isolated from a smear-ripened cheese.</title>
        <authorList>
            <consortium name="US DOE Joint Genome Institute (JGI-PGF)"/>
            <person name="Walter F."/>
            <person name="Albersmeier A."/>
            <person name="Kalinowski J."/>
            <person name="Ruckert C."/>
        </authorList>
    </citation>
    <scope>NUCLEOTIDE SEQUENCE</scope>
    <source>
        <strain evidence="5">CGMCC 4.3508</strain>
    </source>
</reference>
<proteinExistence type="predicted"/>
<dbReference type="GO" id="GO:0016705">
    <property type="term" value="F:oxidoreductase activity, acting on paired donors, with incorporation or reduction of molecular oxygen"/>
    <property type="evidence" value="ECO:0007669"/>
    <property type="project" value="InterPro"/>
</dbReference>